<evidence type="ECO:0000313" key="5">
    <source>
        <dbReference type="Proteomes" id="UP000887228"/>
    </source>
</evidence>
<evidence type="ECO:0000313" key="4">
    <source>
        <dbReference type="Proteomes" id="UP000887212"/>
    </source>
</evidence>
<sequence>MAELVALPNLGVHESKETRTPSQDEAPGDHSPGASIHQLLLEFSASVSAASTSLALTRCGLSASRLRLRSL</sequence>
<feature type="region of interest" description="Disordered" evidence="1">
    <location>
        <begin position="1"/>
        <end position="33"/>
    </location>
</feature>
<evidence type="ECO:0000313" key="3">
    <source>
        <dbReference type="EMBL" id="GIZ94511.1"/>
    </source>
</evidence>
<dbReference type="EMBL" id="BPMS01000019">
    <property type="protein sequence ID" value="GIZ90028.1"/>
    <property type="molecule type" value="Genomic_DNA"/>
</dbReference>
<reference evidence="2 5" key="1">
    <citation type="submission" date="2021-07" db="EMBL/GenBank/DDBJ databases">
        <title>Whole genome sequencing of carbapenem-resistant Pseudomonas spp. isolated in Japan.</title>
        <authorList>
            <person name="Suzuki M."/>
            <person name="Maehana S."/>
            <person name="Kitasato H."/>
        </authorList>
    </citation>
    <scope>NUCLEOTIDE SEQUENCE</scope>
    <source>
        <strain evidence="2">KAM435</strain>
        <strain evidence="3 5">KAM436</strain>
    </source>
</reference>
<dbReference type="Proteomes" id="UP000887228">
    <property type="component" value="Unassembled WGS sequence"/>
</dbReference>
<dbReference type="Proteomes" id="UP000887212">
    <property type="component" value="Unassembled WGS sequence"/>
</dbReference>
<comment type="caution">
    <text evidence="2">The sequence shown here is derived from an EMBL/GenBank/DDBJ whole genome shotgun (WGS) entry which is preliminary data.</text>
</comment>
<evidence type="ECO:0000313" key="2">
    <source>
        <dbReference type="EMBL" id="GIZ90028.1"/>
    </source>
</evidence>
<protein>
    <submittedName>
        <fullName evidence="2">Uncharacterized protein</fullName>
    </submittedName>
</protein>
<proteinExistence type="predicted"/>
<dbReference type="AlphaFoldDB" id="A0AA37FMX4"/>
<name>A0AA37FMX4_AQUAC</name>
<dbReference type="EMBL" id="BPMT01000019">
    <property type="protein sequence ID" value="GIZ94511.1"/>
    <property type="molecule type" value="Genomic_DNA"/>
</dbReference>
<evidence type="ECO:0000256" key="1">
    <source>
        <dbReference type="SAM" id="MobiDB-lite"/>
    </source>
</evidence>
<accession>A0AA37FMX4</accession>
<gene>
    <name evidence="2" type="ORF">KAM435_33550</name>
    <name evidence="3" type="ORF">KAM436_34790</name>
</gene>
<organism evidence="2 4">
    <name type="scientific">Aquipseudomonas alcaligenes</name>
    <name type="common">Pseudomonas alcaligenes</name>
    <dbReference type="NCBI Taxonomy" id="43263"/>
    <lineage>
        <taxon>Bacteria</taxon>
        <taxon>Pseudomonadati</taxon>
        <taxon>Pseudomonadota</taxon>
        <taxon>Gammaproteobacteria</taxon>
        <taxon>Pseudomonadales</taxon>
        <taxon>Pseudomonadaceae</taxon>
        <taxon>Aquipseudomonas</taxon>
    </lineage>
</organism>